<sequence>MQVLGEKILAQIADESYDKEEMSSADGQAIDLNALFDKLASRARNQEQLFSLALEINGGIAEGGTTLSLESNAINLPLRYQNQLKKLLYPDQDYEINLYMIAENNDVSQSKMKIAKVSSLQAYLDDPDSIQAKISTWFDQELKQIVEAQQAAAAEEKEEAK</sequence>
<organism evidence="1 2">
    <name type="scientific">Eupransor demetentiae</name>
    <dbReference type="NCBI Taxonomy" id="3109584"/>
    <lineage>
        <taxon>Bacteria</taxon>
        <taxon>Bacillati</taxon>
        <taxon>Bacillota</taxon>
        <taxon>Bacilli</taxon>
        <taxon>Lactobacillales</taxon>
        <taxon>Lactobacillaceae</taxon>
        <taxon>Eupransor</taxon>
    </lineage>
</organism>
<keyword evidence="2" id="KW-1185">Reference proteome</keyword>
<protein>
    <submittedName>
        <fullName evidence="1">Uncharacterized protein</fullName>
    </submittedName>
</protein>
<evidence type="ECO:0000313" key="2">
    <source>
        <dbReference type="Proteomes" id="UP001314241"/>
    </source>
</evidence>
<accession>A0ABP0ERJ6</accession>
<dbReference type="Proteomes" id="UP001314241">
    <property type="component" value="Unassembled WGS sequence"/>
</dbReference>
<reference evidence="1 2" key="1">
    <citation type="submission" date="2024-01" db="EMBL/GenBank/DDBJ databases">
        <authorList>
            <person name="Botero Cardona J."/>
        </authorList>
    </citation>
    <scope>NUCLEOTIDE SEQUENCE [LARGE SCALE GENOMIC DNA]</scope>
    <source>
        <strain evidence="1 2">LMG 33000</strain>
    </source>
</reference>
<gene>
    <name evidence="1" type="ORF">R54876_GBNLAHCA_00188</name>
</gene>
<dbReference type="RefSeq" id="WP_349641189.1">
    <property type="nucleotide sequence ID" value="NZ_CAWVOH010000001.1"/>
</dbReference>
<name>A0ABP0ERJ6_9LACO</name>
<evidence type="ECO:0000313" key="1">
    <source>
        <dbReference type="EMBL" id="CAK8053631.1"/>
    </source>
</evidence>
<comment type="caution">
    <text evidence="1">The sequence shown here is derived from an EMBL/GenBank/DDBJ whole genome shotgun (WGS) entry which is preliminary data.</text>
</comment>
<proteinExistence type="predicted"/>
<dbReference type="EMBL" id="CAWVOH010000001">
    <property type="protein sequence ID" value="CAK8053631.1"/>
    <property type="molecule type" value="Genomic_DNA"/>
</dbReference>